<evidence type="ECO:0000313" key="3">
    <source>
        <dbReference type="Proteomes" id="UP000245838"/>
    </source>
</evidence>
<evidence type="ECO:0000256" key="1">
    <source>
        <dbReference type="SAM" id="MobiDB-lite"/>
    </source>
</evidence>
<feature type="region of interest" description="Disordered" evidence="1">
    <location>
        <begin position="225"/>
        <end position="264"/>
    </location>
</feature>
<gene>
    <name evidence="2" type="ORF">SGGMMB4_01750</name>
</gene>
<dbReference type="InterPro" id="IPR016913">
    <property type="entry name" value="UCP029215"/>
</dbReference>
<feature type="region of interest" description="Disordered" evidence="1">
    <location>
        <begin position="176"/>
        <end position="196"/>
    </location>
</feature>
<protein>
    <recommendedName>
        <fullName evidence="4">DUF2213 domain-containing protein</fullName>
    </recommendedName>
</protein>
<proteinExistence type="predicted"/>
<accession>A0A193QHB0</accession>
<dbReference type="Pfam" id="PF09979">
    <property type="entry name" value="DUF2213"/>
    <property type="match status" value="1"/>
</dbReference>
<reference evidence="2 3" key="1">
    <citation type="submission" date="2015-05" db="EMBL/GenBank/DDBJ databases">
        <authorList>
            <person name="Goodhead I."/>
        </authorList>
    </citation>
    <scope>NUCLEOTIDE SEQUENCE [LARGE SCALE GENOMIC DNA]</scope>
    <source>
        <strain evidence="3">morsitans</strain>
    </source>
</reference>
<organism evidence="2 3">
    <name type="scientific">Sodalis glossinidius (strain morsitans)</name>
    <dbReference type="NCBI Taxonomy" id="343509"/>
    <lineage>
        <taxon>Bacteria</taxon>
        <taxon>Pseudomonadati</taxon>
        <taxon>Pseudomonadota</taxon>
        <taxon>Gammaproteobacteria</taxon>
        <taxon>Enterobacterales</taxon>
        <taxon>Bruguierivoracaceae</taxon>
        <taxon>Sodalis</taxon>
    </lineage>
</organism>
<dbReference type="AlphaFoldDB" id="A0A193QHB0"/>
<name>A0A193QHB0_SODGM</name>
<feature type="compositionally biased region" description="Basic and acidic residues" evidence="1">
    <location>
        <begin position="225"/>
        <end position="260"/>
    </location>
</feature>
<dbReference type="RefSeq" id="WP_166506517.1">
    <property type="nucleotide sequence ID" value="NZ_LN854557.1"/>
</dbReference>
<sequence length="367" mass="40574">MPITNERLAMDSAREVDRFGKMFVRDNRISKATINDYYGEEIPGHEKLGLQKKRLYRLLRAPEELEQSTASFRGIPVLLGHPENNNTRPLADLAVGAVMNDVRYEHPYLVASIVVWDAGAQAGIETDIQRELSPSYKYTADMTPGEFEGENYDGVMLDIHAYHLAIVPDGRTGPDILVNDAKPEGLPMSEEKDTSAQDDVLAGLKERLPNASDEQLQSVSEFMAERAAKANDEEQDKKADDEQDKNEKVDDQEDDKKANDARPLTANDAAIIARQATEQGRKAAWTDFMALRQAERDCASLIGEVACDSAEDVYRLALAQEGIDTQGVHPSALPKMVEVLKSRPSQPATVAMDAHSVNRVDSFFGGQ</sequence>
<evidence type="ECO:0008006" key="4">
    <source>
        <dbReference type="Google" id="ProtNLM"/>
    </source>
</evidence>
<dbReference type="EMBL" id="LN854557">
    <property type="protein sequence ID" value="CRL44579.1"/>
    <property type="molecule type" value="Genomic_DNA"/>
</dbReference>
<evidence type="ECO:0000313" key="2">
    <source>
        <dbReference type="EMBL" id="CRL44579.1"/>
    </source>
</evidence>
<dbReference type="Proteomes" id="UP000245838">
    <property type="component" value="Chromosome sggmmb4_Chromosome"/>
</dbReference>